<gene>
    <name evidence="2" type="ORF">GZ22_08340</name>
</gene>
<name>A0A075LKL7_9BACI</name>
<feature type="transmembrane region" description="Helical" evidence="1">
    <location>
        <begin position="147"/>
        <end position="168"/>
    </location>
</feature>
<dbReference type="HOGENOM" id="CLU_084406_0_0_9"/>
<evidence type="ECO:0000313" key="2">
    <source>
        <dbReference type="EMBL" id="AIF66641.1"/>
    </source>
</evidence>
<proteinExistence type="predicted"/>
<dbReference type="Pfam" id="PF04298">
    <property type="entry name" value="Zn_peptidase_2"/>
    <property type="match status" value="1"/>
</dbReference>
<protein>
    <submittedName>
        <fullName evidence="2">Zn-dependent protease</fullName>
    </submittedName>
</protein>
<feature type="transmembrane region" description="Helical" evidence="1">
    <location>
        <begin position="6"/>
        <end position="22"/>
    </location>
</feature>
<reference evidence="2 3" key="1">
    <citation type="submission" date="2014-07" db="EMBL/GenBank/DDBJ databases">
        <title>Complete genome sequence of a moderately halophilic bacterium Terribacillus aidingensis MP602, isolated from Cryptomeria fortunei in Tianmu mountain in China.</title>
        <authorList>
            <person name="Wang Y."/>
            <person name="Lu P."/>
            <person name="Zhang L."/>
        </authorList>
    </citation>
    <scope>NUCLEOTIDE SEQUENCE [LARGE SCALE GENOMIC DNA]</scope>
    <source>
        <strain evidence="2 3">MP602</strain>
    </source>
</reference>
<dbReference type="PANTHER" id="PTHR36434:SF1">
    <property type="entry name" value="MEMBRANE PROTEASE YUGP-RELATED"/>
    <property type="match status" value="1"/>
</dbReference>
<feature type="transmembrane region" description="Helical" evidence="1">
    <location>
        <begin position="120"/>
        <end position="141"/>
    </location>
</feature>
<dbReference type="Proteomes" id="UP000027980">
    <property type="component" value="Chromosome"/>
</dbReference>
<keyword evidence="1" id="KW-0472">Membrane</keyword>
<dbReference type="InterPro" id="IPR007395">
    <property type="entry name" value="Zn_peptidase_2"/>
</dbReference>
<dbReference type="EMBL" id="CP008876">
    <property type="protein sequence ID" value="AIF66641.1"/>
    <property type="molecule type" value="Genomic_DNA"/>
</dbReference>
<keyword evidence="1" id="KW-0812">Transmembrane</keyword>
<evidence type="ECO:0000313" key="3">
    <source>
        <dbReference type="Proteomes" id="UP000027980"/>
    </source>
</evidence>
<evidence type="ECO:0000256" key="1">
    <source>
        <dbReference type="SAM" id="Phobius"/>
    </source>
</evidence>
<feature type="transmembrane region" description="Helical" evidence="1">
    <location>
        <begin position="202"/>
        <end position="225"/>
    </location>
</feature>
<accession>A0A075LKL7</accession>
<keyword evidence="2" id="KW-0645">Protease</keyword>
<keyword evidence="2" id="KW-0378">Hydrolase</keyword>
<dbReference type="AlphaFoldDB" id="A0A075LKL7"/>
<dbReference type="GO" id="GO:0008233">
    <property type="term" value="F:peptidase activity"/>
    <property type="evidence" value="ECO:0007669"/>
    <property type="project" value="UniProtKB-KW"/>
</dbReference>
<dbReference type="GO" id="GO:0006508">
    <property type="term" value="P:proteolysis"/>
    <property type="evidence" value="ECO:0007669"/>
    <property type="project" value="UniProtKB-KW"/>
</dbReference>
<organism evidence="2 3">
    <name type="scientific">Terribacillus saccharophilus</name>
    <dbReference type="NCBI Taxonomy" id="361277"/>
    <lineage>
        <taxon>Bacteria</taxon>
        <taxon>Bacillati</taxon>
        <taxon>Bacillota</taxon>
        <taxon>Bacilli</taxon>
        <taxon>Bacillales</taxon>
        <taxon>Bacillaceae</taxon>
        <taxon>Terribacillus</taxon>
    </lineage>
</organism>
<sequence>MYMSLGAYIIYIALLLIIPLWAQSKVKSTYKKYSKVETSSLMTGAQVARKILDDNGIYDVQIEETRGMLSDHYDPRNKVVRLSTDNYHGHSMAAAAVSAHEVGHAIQDAESYGFLKFRTALAPAAAWGNNLSFFLIIAGAIFGSLQFVGLGIAFFAIAVLFQVVTLPVEFNASNRAMTQLVSTGIIRNDEERSTKKVLNAAAMTYVAAALVAVAELVRFILMFFVGNNED</sequence>
<dbReference type="KEGG" id="tap:GZ22_08340"/>
<keyword evidence="1" id="KW-1133">Transmembrane helix</keyword>
<dbReference type="PANTHER" id="PTHR36434">
    <property type="entry name" value="MEMBRANE PROTEASE YUGP-RELATED"/>
    <property type="match status" value="1"/>
</dbReference>